<feature type="region of interest" description="Disordered" evidence="7">
    <location>
        <begin position="41"/>
        <end position="73"/>
    </location>
</feature>
<comment type="subcellular location">
    <subcellularLocation>
        <location evidence="1">Mitochondrion</location>
    </subcellularLocation>
</comment>
<dbReference type="Proteomes" id="UP001275084">
    <property type="component" value="Unassembled WGS sequence"/>
</dbReference>
<evidence type="ECO:0000256" key="4">
    <source>
        <dbReference type="ARBA" id="ARBA00023128"/>
    </source>
</evidence>
<comment type="caution">
    <text evidence="8">The sequence shown here is derived from an EMBL/GenBank/DDBJ whole genome shotgun (WGS) entry which is preliminary data.</text>
</comment>
<dbReference type="AlphaFoldDB" id="A0AAJ0MBQ0"/>
<accession>A0AAJ0MBQ0</accession>
<feature type="compositionally biased region" description="Polar residues" evidence="7">
    <location>
        <begin position="48"/>
        <end position="57"/>
    </location>
</feature>
<organism evidence="8 9">
    <name type="scientific">Lasiosphaeria hispida</name>
    <dbReference type="NCBI Taxonomy" id="260671"/>
    <lineage>
        <taxon>Eukaryota</taxon>
        <taxon>Fungi</taxon>
        <taxon>Dikarya</taxon>
        <taxon>Ascomycota</taxon>
        <taxon>Pezizomycotina</taxon>
        <taxon>Sordariomycetes</taxon>
        <taxon>Sordariomycetidae</taxon>
        <taxon>Sordariales</taxon>
        <taxon>Lasiosphaeriaceae</taxon>
        <taxon>Lasiosphaeria</taxon>
    </lineage>
</organism>
<dbReference type="PANTHER" id="PTHR13477">
    <property type="entry name" value="MITOCHONDRIAL 39S RIBOSOMAL PROTEIN L49"/>
    <property type="match status" value="1"/>
</dbReference>
<evidence type="ECO:0000256" key="3">
    <source>
        <dbReference type="ARBA" id="ARBA00022980"/>
    </source>
</evidence>
<dbReference type="Gene3D" id="3.30.780.10">
    <property type="entry name" value="SUI1-like domain"/>
    <property type="match status" value="1"/>
</dbReference>
<sequence length="150" mass="15980">MLSRTALLLRGQSPFVIARLQAQARGMSQAAAAAATQSTPTAQATLTPIPQNPSSTAAPAARTGVPKGRYHVGRTPSNQLPVYELAKRGGNFKLTHIKKVEGDKAAFKEMLARDLGLDIKAVTLKVPTGHVEVRGSVRKQVNEWLAAQGF</sequence>
<dbReference type="InterPro" id="IPR007740">
    <property type="entry name" value="Ribosomal_mL49"/>
</dbReference>
<evidence type="ECO:0000256" key="7">
    <source>
        <dbReference type="SAM" id="MobiDB-lite"/>
    </source>
</evidence>
<reference evidence="8" key="2">
    <citation type="submission" date="2023-06" db="EMBL/GenBank/DDBJ databases">
        <authorList>
            <consortium name="Lawrence Berkeley National Laboratory"/>
            <person name="Haridas S."/>
            <person name="Hensen N."/>
            <person name="Bonometti L."/>
            <person name="Westerberg I."/>
            <person name="Brannstrom I.O."/>
            <person name="Guillou S."/>
            <person name="Cros-Aarteil S."/>
            <person name="Calhoun S."/>
            <person name="Kuo A."/>
            <person name="Mondo S."/>
            <person name="Pangilinan J."/>
            <person name="Riley R."/>
            <person name="Labutti K."/>
            <person name="Andreopoulos B."/>
            <person name="Lipzen A."/>
            <person name="Chen C."/>
            <person name="Yanf M."/>
            <person name="Daum C."/>
            <person name="Ng V."/>
            <person name="Clum A."/>
            <person name="Steindorff A."/>
            <person name="Ohm R."/>
            <person name="Martin F."/>
            <person name="Silar P."/>
            <person name="Natvig D."/>
            <person name="Lalanne C."/>
            <person name="Gautier V."/>
            <person name="Ament-Velasquez S.L."/>
            <person name="Kruys A."/>
            <person name="Hutchinson M.I."/>
            <person name="Powell A.J."/>
            <person name="Barry K."/>
            <person name="Miller A.N."/>
            <person name="Grigoriev I.V."/>
            <person name="Debuchy R."/>
            <person name="Gladieux P."/>
            <person name="Thoren M.H."/>
            <person name="Johannesson H."/>
        </authorList>
    </citation>
    <scope>NUCLEOTIDE SEQUENCE</scope>
    <source>
        <strain evidence="8">CBS 955.72</strain>
    </source>
</reference>
<dbReference type="EMBL" id="JAUIQD010000005">
    <property type="protein sequence ID" value="KAK3348776.1"/>
    <property type="molecule type" value="Genomic_DNA"/>
</dbReference>
<evidence type="ECO:0000256" key="1">
    <source>
        <dbReference type="ARBA" id="ARBA00004173"/>
    </source>
</evidence>
<protein>
    <recommendedName>
        <fullName evidence="6">Large ribosomal subunit protein mL49</fullName>
    </recommendedName>
</protein>
<evidence type="ECO:0000256" key="5">
    <source>
        <dbReference type="ARBA" id="ARBA00023274"/>
    </source>
</evidence>
<dbReference type="PANTHER" id="PTHR13477:SF0">
    <property type="entry name" value="LARGE RIBOSOMAL SUBUNIT PROTEIN ML49"/>
    <property type="match status" value="1"/>
</dbReference>
<keyword evidence="3 8" id="KW-0689">Ribosomal protein</keyword>
<keyword evidence="4" id="KW-0496">Mitochondrion</keyword>
<evidence type="ECO:0000256" key="6">
    <source>
        <dbReference type="ARBA" id="ARBA00035191"/>
    </source>
</evidence>
<gene>
    <name evidence="8" type="ORF">B0T25DRAFT_229166</name>
</gene>
<name>A0AAJ0MBQ0_9PEZI</name>
<keyword evidence="5" id="KW-0687">Ribonucleoprotein</keyword>
<evidence type="ECO:0000256" key="2">
    <source>
        <dbReference type="ARBA" id="ARBA00005677"/>
    </source>
</evidence>
<evidence type="ECO:0000313" key="8">
    <source>
        <dbReference type="EMBL" id="KAK3348776.1"/>
    </source>
</evidence>
<dbReference type="GO" id="GO:0006412">
    <property type="term" value="P:translation"/>
    <property type="evidence" value="ECO:0007669"/>
    <property type="project" value="InterPro"/>
</dbReference>
<evidence type="ECO:0000313" key="9">
    <source>
        <dbReference type="Proteomes" id="UP001275084"/>
    </source>
</evidence>
<comment type="similarity">
    <text evidence="2">Belongs to the mitochondrion-specific ribosomal protein mL49 family.</text>
</comment>
<keyword evidence="9" id="KW-1185">Reference proteome</keyword>
<dbReference type="GO" id="GO:0005762">
    <property type="term" value="C:mitochondrial large ribosomal subunit"/>
    <property type="evidence" value="ECO:0007669"/>
    <property type="project" value="TreeGrafter"/>
</dbReference>
<dbReference type="GO" id="GO:0003735">
    <property type="term" value="F:structural constituent of ribosome"/>
    <property type="evidence" value="ECO:0007669"/>
    <property type="project" value="InterPro"/>
</dbReference>
<proteinExistence type="inferred from homology"/>
<reference evidence="8" key="1">
    <citation type="journal article" date="2023" name="Mol. Phylogenet. Evol.">
        <title>Genome-scale phylogeny and comparative genomics of the fungal order Sordariales.</title>
        <authorList>
            <person name="Hensen N."/>
            <person name="Bonometti L."/>
            <person name="Westerberg I."/>
            <person name="Brannstrom I.O."/>
            <person name="Guillou S."/>
            <person name="Cros-Aarteil S."/>
            <person name="Calhoun S."/>
            <person name="Haridas S."/>
            <person name="Kuo A."/>
            <person name="Mondo S."/>
            <person name="Pangilinan J."/>
            <person name="Riley R."/>
            <person name="LaButti K."/>
            <person name="Andreopoulos B."/>
            <person name="Lipzen A."/>
            <person name="Chen C."/>
            <person name="Yan M."/>
            <person name="Daum C."/>
            <person name="Ng V."/>
            <person name="Clum A."/>
            <person name="Steindorff A."/>
            <person name="Ohm R.A."/>
            <person name="Martin F."/>
            <person name="Silar P."/>
            <person name="Natvig D.O."/>
            <person name="Lalanne C."/>
            <person name="Gautier V."/>
            <person name="Ament-Velasquez S.L."/>
            <person name="Kruys A."/>
            <person name="Hutchinson M.I."/>
            <person name="Powell A.J."/>
            <person name="Barry K."/>
            <person name="Miller A.N."/>
            <person name="Grigoriev I.V."/>
            <person name="Debuchy R."/>
            <person name="Gladieux P."/>
            <person name="Hiltunen Thoren M."/>
            <person name="Johannesson H."/>
        </authorList>
    </citation>
    <scope>NUCLEOTIDE SEQUENCE</scope>
    <source>
        <strain evidence="8">CBS 955.72</strain>
    </source>
</reference>
<dbReference type="Pfam" id="PF05046">
    <property type="entry name" value="Img2"/>
    <property type="match status" value="1"/>
</dbReference>